<feature type="repeat" description="PPR" evidence="2">
    <location>
        <begin position="194"/>
        <end position="228"/>
    </location>
</feature>
<feature type="compositionally biased region" description="Low complexity" evidence="3">
    <location>
        <begin position="900"/>
        <end position="911"/>
    </location>
</feature>
<dbReference type="InterPro" id="IPR002885">
    <property type="entry name" value="PPR_rpt"/>
</dbReference>
<evidence type="ECO:0000256" key="3">
    <source>
        <dbReference type="SAM" id="MobiDB-lite"/>
    </source>
</evidence>
<evidence type="ECO:0000256" key="1">
    <source>
        <dbReference type="ARBA" id="ARBA00022737"/>
    </source>
</evidence>
<dbReference type="InterPro" id="IPR057059">
    <property type="entry name" value="LTI65/LTI78_PGEED"/>
</dbReference>
<dbReference type="Pfam" id="PF13041">
    <property type="entry name" value="PPR_2"/>
    <property type="match status" value="4"/>
</dbReference>
<dbReference type="InterPro" id="IPR046848">
    <property type="entry name" value="E_motif"/>
</dbReference>
<feature type="domain" description="LTI65/LTI78 PGEED repeat" evidence="4">
    <location>
        <begin position="920"/>
        <end position="950"/>
    </location>
</feature>
<dbReference type="Proteomes" id="UP000290289">
    <property type="component" value="Chromosome 11"/>
</dbReference>
<feature type="domain" description="LTI65/LTI78 N-terminal" evidence="5">
    <location>
        <begin position="640"/>
        <end position="702"/>
    </location>
</feature>
<name>A0A498IMS4_MALDO</name>
<dbReference type="Gene3D" id="1.25.40.10">
    <property type="entry name" value="Tetratricopeptide repeat domain"/>
    <property type="match status" value="5"/>
</dbReference>
<evidence type="ECO:0000259" key="5">
    <source>
        <dbReference type="Pfam" id="PF23403"/>
    </source>
</evidence>
<feature type="compositionally biased region" description="Low complexity" evidence="3">
    <location>
        <begin position="616"/>
        <end position="628"/>
    </location>
</feature>
<feature type="repeat" description="PPR" evidence="2">
    <location>
        <begin position="93"/>
        <end position="127"/>
    </location>
</feature>
<reference evidence="6 7" key="1">
    <citation type="submission" date="2018-10" db="EMBL/GenBank/DDBJ databases">
        <title>A high-quality apple genome assembly.</title>
        <authorList>
            <person name="Hu J."/>
        </authorList>
    </citation>
    <scope>NUCLEOTIDE SEQUENCE [LARGE SCALE GENOMIC DNA]</scope>
    <source>
        <strain evidence="7">cv. HFTH1</strain>
        <tissue evidence="6">Young leaf</tissue>
    </source>
</reference>
<feature type="compositionally biased region" description="Basic and acidic residues" evidence="3">
    <location>
        <begin position="578"/>
        <end position="595"/>
    </location>
</feature>
<dbReference type="Pfam" id="PF23399">
    <property type="entry name" value="LTI65_PGEED"/>
    <property type="match status" value="1"/>
</dbReference>
<feature type="repeat" description="PPR" evidence="2">
    <location>
        <begin position="397"/>
        <end position="431"/>
    </location>
</feature>
<dbReference type="InterPro" id="IPR011990">
    <property type="entry name" value="TPR-like_helical_dom_sf"/>
</dbReference>
<feature type="region of interest" description="Disordered" evidence="3">
    <location>
        <begin position="979"/>
        <end position="1005"/>
    </location>
</feature>
<dbReference type="Pfam" id="PF23403">
    <property type="entry name" value="LTI65_LTI78_N"/>
    <property type="match status" value="1"/>
</dbReference>
<dbReference type="FunFam" id="1.25.40.10:FF:000344">
    <property type="entry name" value="Pentatricopeptide repeat-containing protein"/>
    <property type="match status" value="1"/>
</dbReference>
<dbReference type="GO" id="GO:0003729">
    <property type="term" value="F:mRNA binding"/>
    <property type="evidence" value="ECO:0007669"/>
    <property type="project" value="UniProtKB-ARBA"/>
</dbReference>
<organism evidence="6 7">
    <name type="scientific">Malus domestica</name>
    <name type="common">Apple</name>
    <name type="synonym">Pyrus malus</name>
    <dbReference type="NCBI Taxonomy" id="3750"/>
    <lineage>
        <taxon>Eukaryota</taxon>
        <taxon>Viridiplantae</taxon>
        <taxon>Streptophyta</taxon>
        <taxon>Embryophyta</taxon>
        <taxon>Tracheophyta</taxon>
        <taxon>Spermatophyta</taxon>
        <taxon>Magnoliopsida</taxon>
        <taxon>eudicotyledons</taxon>
        <taxon>Gunneridae</taxon>
        <taxon>Pentapetalae</taxon>
        <taxon>rosids</taxon>
        <taxon>fabids</taxon>
        <taxon>Rosales</taxon>
        <taxon>Rosaceae</taxon>
        <taxon>Amygdaloideae</taxon>
        <taxon>Maleae</taxon>
        <taxon>Malus</taxon>
    </lineage>
</organism>
<keyword evidence="1" id="KW-0677">Repeat</keyword>
<dbReference type="GO" id="GO:0009451">
    <property type="term" value="P:RNA modification"/>
    <property type="evidence" value="ECO:0007669"/>
    <property type="project" value="InterPro"/>
</dbReference>
<feature type="region of interest" description="Disordered" evidence="3">
    <location>
        <begin position="862"/>
        <end position="890"/>
    </location>
</feature>
<dbReference type="PANTHER" id="PTHR47926:SF342">
    <property type="entry name" value="TETRATRICOPEPTIDE-LIKE HELICAL DOMAIN-CONTAINING PROTEIN-RELATED"/>
    <property type="match status" value="1"/>
</dbReference>
<evidence type="ECO:0008006" key="8">
    <source>
        <dbReference type="Google" id="ProtNLM"/>
    </source>
</evidence>
<feature type="compositionally biased region" description="Basic and acidic residues" evidence="3">
    <location>
        <begin position="630"/>
        <end position="639"/>
    </location>
</feature>
<feature type="compositionally biased region" description="Basic residues" evidence="3">
    <location>
        <begin position="640"/>
        <end position="667"/>
    </location>
</feature>
<sequence length="1038" mass="112050">MAVTQKLAKPFGLGLLAQLQQGGSSLSPQTLNKIVSSCAKSASLDLGIKIHAFSIKLGFCSNVYISSALVDMYGKCGSLRNAQILFDEMPERNVVTWNSLISGYLQAELPKRAVGLFLEMLKVGIVPTPFSLSGVLVGCSQLEAEELGAQVHSLSMKMGIFCNVVVGTGLIDMYSKCCSVNESRRVFNEMPEKNVITWTSMVTGYAQNGQSNEAMILAREMLRSGHKPNYVTYNSLLSSFSSPDFWNHCRQIHCRIMKEGFEFNVYLVVTLVTVYSECSNSLEDFQKLCSCVAVWDQISWNAVIAGFSNIGNSEEALQCFSEMRQAGVSMNFFTFASILSAVGTLSALEEGQKIHALILKSGHASNLCVQNGLVSMYARCGAIHVSKRVFNLMNEHDVISWNSLLSGYAHHGFGLEAVELFEEMRRTEVKPDSTAFLIVLTACSHVGLVDKGFEYFNLMRNDDFCAPPKMEHYATVVDLFGRAGNLHEAQAFVDNMPIEAGPSVYKALLSACQVHGNKEIALRSAQKLQELSPNDPATYILLSNMLLTRGYWDDAAGVRKLMYDRGIRKTPAMAQLERPQRHGDSESTIIHEPRKLTATQSPTMEQYLRGGEVLRSTSSPSSTSSSSPVGHHDGEEDHGHHHKKSVLTKVKEKAKKLKHSLSNKKKHSEGDNSTPTWGASPVEHEDEEQDAEYLGAPMYESEMAPEGYKETAKLQPRAVPVISEKHVLPSSVTPGFEHDKEKPLSPNKTVTKIAGTKPLSPREVITGTVATKPHSPKEAVTGTVAAKPADSPTKSTEIAKTSSPNKTIAETVTEKLGPAYATVSDTTYAIASKIEGLTVSAPAAVSNATHAIASKVGLAVAAPTPSDKSPEAPHTVSASSALQNSSSRATPQILAASEGPQPLSAPAAPQSGKHSDQIWDKGVSVKEYLIQKFEPGEDERALSQVISDAMSPKKASGGGDVGMVGKVKGAINSMLWNEEPSETTTAQSAVATSPNSQSAMMTSSPRIPVSTNAHEGAFHDLSSLLSLQSAKIPVNNLK</sequence>
<dbReference type="EMBL" id="RDQH01000337">
    <property type="protein sequence ID" value="RXH84656.1"/>
    <property type="molecule type" value="Genomic_DNA"/>
</dbReference>
<evidence type="ECO:0000259" key="4">
    <source>
        <dbReference type="Pfam" id="PF23399"/>
    </source>
</evidence>
<dbReference type="PANTHER" id="PTHR47926">
    <property type="entry name" value="PENTATRICOPEPTIDE REPEAT-CONTAINING PROTEIN"/>
    <property type="match status" value="1"/>
</dbReference>
<dbReference type="AlphaFoldDB" id="A0A498IMS4"/>
<dbReference type="InterPro" id="IPR056605">
    <property type="entry name" value="LTI65_LTI78_N"/>
</dbReference>
<dbReference type="NCBIfam" id="TIGR00756">
    <property type="entry name" value="PPR"/>
    <property type="match status" value="4"/>
</dbReference>
<comment type="caution">
    <text evidence="6">The sequence shown here is derived from an EMBL/GenBank/DDBJ whole genome shotgun (WGS) entry which is preliminary data.</text>
</comment>
<feature type="compositionally biased region" description="Low complexity" evidence="3">
    <location>
        <begin position="877"/>
        <end position="889"/>
    </location>
</feature>
<feature type="repeat" description="PPR" evidence="2">
    <location>
        <begin position="296"/>
        <end position="330"/>
    </location>
</feature>
<dbReference type="FunFam" id="1.25.40.10:FF:000090">
    <property type="entry name" value="Pentatricopeptide repeat-containing protein, chloroplastic"/>
    <property type="match status" value="1"/>
</dbReference>
<gene>
    <name evidence="6" type="ORF">DVH24_032940</name>
</gene>
<dbReference type="InterPro" id="IPR046960">
    <property type="entry name" value="PPR_At4g14850-like_plant"/>
</dbReference>
<feature type="region of interest" description="Disordered" evidence="3">
    <location>
        <begin position="898"/>
        <end position="917"/>
    </location>
</feature>
<dbReference type="FunFam" id="1.25.40.10:FF:000073">
    <property type="entry name" value="Pentatricopeptide repeat-containing protein chloroplastic"/>
    <property type="match status" value="1"/>
</dbReference>
<dbReference type="PROSITE" id="PS51375">
    <property type="entry name" value="PPR"/>
    <property type="match status" value="4"/>
</dbReference>
<feature type="region of interest" description="Disordered" evidence="3">
    <location>
        <begin position="572"/>
        <end position="689"/>
    </location>
</feature>
<protein>
    <recommendedName>
        <fullName evidence="8">Pentatricopeptide repeat-containing protein</fullName>
    </recommendedName>
</protein>
<feature type="region of interest" description="Disordered" evidence="3">
    <location>
        <begin position="730"/>
        <end position="805"/>
    </location>
</feature>
<evidence type="ECO:0000256" key="2">
    <source>
        <dbReference type="PROSITE-ProRule" id="PRU00708"/>
    </source>
</evidence>
<feature type="compositionally biased region" description="Polar residues" evidence="3">
    <location>
        <begin position="982"/>
        <end position="1005"/>
    </location>
</feature>
<proteinExistence type="predicted"/>
<evidence type="ECO:0000313" key="7">
    <source>
        <dbReference type="Proteomes" id="UP000290289"/>
    </source>
</evidence>
<dbReference type="Pfam" id="PF20431">
    <property type="entry name" value="E_motif"/>
    <property type="match status" value="1"/>
</dbReference>
<accession>A0A498IMS4</accession>
<keyword evidence="7" id="KW-1185">Reference proteome</keyword>
<feature type="compositionally biased region" description="Polar residues" evidence="3">
    <location>
        <begin position="792"/>
        <end position="805"/>
    </location>
</feature>
<evidence type="ECO:0000313" key="6">
    <source>
        <dbReference type="EMBL" id="RXH84656.1"/>
    </source>
</evidence>